<evidence type="ECO:0000313" key="2">
    <source>
        <dbReference type="EMBL" id="KAA6382089.1"/>
    </source>
</evidence>
<dbReference type="AlphaFoldDB" id="A0A5J4VIB8"/>
<protein>
    <submittedName>
        <fullName evidence="2">Uncharacterized protein</fullName>
    </submittedName>
</protein>
<accession>A0A5J4VIB8</accession>
<reference evidence="2 3" key="1">
    <citation type="submission" date="2019-03" db="EMBL/GenBank/DDBJ databases">
        <title>Single cell metagenomics reveals metabolic interactions within the superorganism composed of flagellate Streblomastix strix and complex community of Bacteroidetes bacteria on its surface.</title>
        <authorList>
            <person name="Treitli S.C."/>
            <person name="Kolisko M."/>
            <person name="Husnik F."/>
            <person name="Keeling P."/>
            <person name="Hampl V."/>
        </authorList>
    </citation>
    <scope>NUCLEOTIDE SEQUENCE [LARGE SCALE GENOMIC DNA]</scope>
    <source>
        <strain evidence="2">ST1C</strain>
    </source>
</reference>
<feature type="compositionally biased region" description="Basic and acidic residues" evidence="1">
    <location>
        <begin position="160"/>
        <end position="171"/>
    </location>
</feature>
<comment type="caution">
    <text evidence="2">The sequence shown here is derived from an EMBL/GenBank/DDBJ whole genome shotgun (WGS) entry which is preliminary data.</text>
</comment>
<gene>
    <name evidence="2" type="ORF">EZS28_022386</name>
</gene>
<name>A0A5J4VIB8_9EUKA</name>
<proteinExistence type="predicted"/>
<organism evidence="2 3">
    <name type="scientific">Streblomastix strix</name>
    <dbReference type="NCBI Taxonomy" id="222440"/>
    <lineage>
        <taxon>Eukaryota</taxon>
        <taxon>Metamonada</taxon>
        <taxon>Preaxostyla</taxon>
        <taxon>Oxymonadida</taxon>
        <taxon>Streblomastigidae</taxon>
        <taxon>Streblomastix</taxon>
    </lineage>
</organism>
<sequence length="186" mass="21113">MGMRKLRAFIQRSSCPVVRTDNVFTEFVIRKWKTKGELLQLTRKIRQKSSRLGFVIDNTIPSGNIEQESGCTKSPSQKRRLYCEESVSLPRNSGTGVESMARRLRNSNEQTFRRILQNATRFFVICCQCIQHKLEDPEAIATSNNSTDTLNSRQSIEGRCGSRENSTRLEGTDMGITDEGNGNERS</sequence>
<dbReference type="EMBL" id="SNRW01006972">
    <property type="protein sequence ID" value="KAA6382089.1"/>
    <property type="molecule type" value="Genomic_DNA"/>
</dbReference>
<feature type="compositionally biased region" description="Polar residues" evidence="1">
    <location>
        <begin position="142"/>
        <end position="155"/>
    </location>
</feature>
<evidence type="ECO:0000313" key="3">
    <source>
        <dbReference type="Proteomes" id="UP000324800"/>
    </source>
</evidence>
<feature type="region of interest" description="Disordered" evidence="1">
    <location>
        <begin position="142"/>
        <end position="186"/>
    </location>
</feature>
<evidence type="ECO:0000256" key="1">
    <source>
        <dbReference type="SAM" id="MobiDB-lite"/>
    </source>
</evidence>
<dbReference type="Proteomes" id="UP000324800">
    <property type="component" value="Unassembled WGS sequence"/>
</dbReference>